<proteinExistence type="predicted"/>
<comment type="caution">
    <text evidence="1">The sequence shown here is derived from an EMBL/GenBank/DDBJ whole genome shotgun (WGS) entry which is preliminary data.</text>
</comment>
<reference evidence="2" key="1">
    <citation type="journal article" date="2023" name="Proc. Natl. Acad. Sci. U.S.A.">
        <title>Genomic and structural basis for evolution of tropane alkaloid biosynthesis.</title>
        <authorList>
            <person name="Wanga Y.-J."/>
            <person name="Taina T."/>
            <person name="Yua J.-Y."/>
            <person name="Lia J."/>
            <person name="Xua B."/>
            <person name="Chenc J."/>
            <person name="D'Auriad J.C."/>
            <person name="Huanga J.-P."/>
            <person name="Huanga S.-X."/>
        </authorList>
    </citation>
    <scope>NUCLEOTIDE SEQUENCE [LARGE SCALE GENOMIC DNA]</scope>
    <source>
        <strain evidence="2">cv. KIB-2019</strain>
    </source>
</reference>
<protein>
    <submittedName>
        <fullName evidence="1">Uncharacterized protein</fullName>
    </submittedName>
</protein>
<organism evidence="1 2">
    <name type="scientific">Anisodus acutangulus</name>
    <dbReference type="NCBI Taxonomy" id="402998"/>
    <lineage>
        <taxon>Eukaryota</taxon>
        <taxon>Viridiplantae</taxon>
        <taxon>Streptophyta</taxon>
        <taxon>Embryophyta</taxon>
        <taxon>Tracheophyta</taxon>
        <taxon>Spermatophyta</taxon>
        <taxon>Magnoliopsida</taxon>
        <taxon>eudicotyledons</taxon>
        <taxon>Gunneridae</taxon>
        <taxon>Pentapetalae</taxon>
        <taxon>asterids</taxon>
        <taxon>lamiids</taxon>
        <taxon>Solanales</taxon>
        <taxon>Solanaceae</taxon>
        <taxon>Solanoideae</taxon>
        <taxon>Hyoscyameae</taxon>
        <taxon>Anisodus</taxon>
    </lineage>
</organism>
<evidence type="ECO:0000313" key="2">
    <source>
        <dbReference type="Proteomes" id="UP001152561"/>
    </source>
</evidence>
<dbReference type="Proteomes" id="UP001152561">
    <property type="component" value="Unassembled WGS sequence"/>
</dbReference>
<accession>A0A9Q1QW76</accession>
<dbReference type="OrthoDB" id="1743292at2759"/>
<sequence>MSEEYIGEFSELTGWTEKNLQGSRTLTSQKPYYTTDTPPAPPQVGLGLLALHQLNGVNGVLFYSSNIFKSASQFFSLIICKNAYQDHQII</sequence>
<dbReference type="EMBL" id="JAJAGQ010000024">
    <property type="protein sequence ID" value="KAJ8527240.1"/>
    <property type="molecule type" value="Genomic_DNA"/>
</dbReference>
<gene>
    <name evidence="1" type="ORF">K7X08_029717</name>
</gene>
<name>A0A9Q1QW76_9SOLA</name>
<evidence type="ECO:0000313" key="1">
    <source>
        <dbReference type="EMBL" id="KAJ8527240.1"/>
    </source>
</evidence>
<keyword evidence="2" id="KW-1185">Reference proteome</keyword>
<dbReference type="AlphaFoldDB" id="A0A9Q1QW76"/>